<evidence type="ECO:0000256" key="4">
    <source>
        <dbReference type="ARBA" id="ARBA00022729"/>
    </source>
</evidence>
<evidence type="ECO:0000256" key="7">
    <source>
        <dbReference type="ARBA" id="ARBA00023170"/>
    </source>
</evidence>
<dbReference type="OMA" id="ELSKFWV"/>
<evidence type="ECO:0000256" key="5">
    <source>
        <dbReference type="ARBA" id="ARBA00022989"/>
    </source>
</evidence>
<dbReference type="AlphaFoldDB" id="A0A3P8V3M2"/>
<sequence length="416" mass="46452">MMWTIALIFLFCIQTEVMTENPIHCEYTEGLPAESATSPSYLADSKVTAVTDGKKVMLNISWAVNIDASIHHLTGTMIHIEGKLPILCRYTPLLRENTTGPKQKWFYTLQPAKPGFYLIQANNVPLHPQWPPWAVKSANITVDEPVEPTVKLVIFQDPTAVALETPTPYVMTTSALVGVMAFLIIISCYLTYKCCGDNFAMCLGFKRVAPADVVPVPVLVVYPAENPSFQQAVVALAEFLQWHGGCSVAIDMWQQQKIGELGLMRWLAEQASAAHRVLIVCPKESSKQSCSPSCSSFPEPHIPAAAYDLYPMILNMVASHAKGKSDLAKFWVVQFDKKHRKRPNTLPLELRACRSFCLMKDLKKLCINLHNNRQANKLPCLNFGSEITLSKHSVEKFNDAVEKHLQRITLTNVTIL</sequence>
<evidence type="ECO:0000256" key="10">
    <source>
        <dbReference type="SAM" id="SignalP"/>
    </source>
</evidence>
<dbReference type="KEGG" id="csem:103384978"/>
<dbReference type="InterPro" id="IPR039465">
    <property type="entry name" value="IL-17_rcpt-like"/>
</dbReference>
<evidence type="ECO:0000256" key="6">
    <source>
        <dbReference type="ARBA" id="ARBA00023136"/>
    </source>
</evidence>
<evidence type="ECO:0000256" key="9">
    <source>
        <dbReference type="SAM" id="Phobius"/>
    </source>
</evidence>
<organism evidence="12 13">
    <name type="scientific">Cynoglossus semilaevis</name>
    <name type="common">Tongue sole</name>
    <dbReference type="NCBI Taxonomy" id="244447"/>
    <lineage>
        <taxon>Eukaryota</taxon>
        <taxon>Metazoa</taxon>
        <taxon>Chordata</taxon>
        <taxon>Craniata</taxon>
        <taxon>Vertebrata</taxon>
        <taxon>Euteleostomi</taxon>
        <taxon>Actinopterygii</taxon>
        <taxon>Neopterygii</taxon>
        <taxon>Teleostei</taxon>
        <taxon>Neoteleostei</taxon>
        <taxon>Acanthomorphata</taxon>
        <taxon>Carangaria</taxon>
        <taxon>Pleuronectiformes</taxon>
        <taxon>Pleuronectoidei</taxon>
        <taxon>Cynoglossidae</taxon>
        <taxon>Cynoglossinae</taxon>
        <taxon>Cynoglossus</taxon>
    </lineage>
</organism>
<reference evidence="12" key="2">
    <citation type="submission" date="2025-05" db="UniProtKB">
        <authorList>
            <consortium name="Ensembl"/>
        </authorList>
    </citation>
    <scope>IDENTIFICATION</scope>
</reference>
<evidence type="ECO:0000313" key="12">
    <source>
        <dbReference type="Ensembl" id="ENSCSEP00000008714.1"/>
    </source>
</evidence>
<evidence type="ECO:0000259" key="11">
    <source>
        <dbReference type="PROSITE" id="PS51534"/>
    </source>
</evidence>
<evidence type="ECO:0000256" key="3">
    <source>
        <dbReference type="ARBA" id="ARBA00022692"/>
    </source>
</evidence>
<dbReference type="GeneTree" id="ENSGT00930000151761"/>
<comment type="subcellular location">
    <subcellularLocation>
        <location evidence="1">Cell membrane</location>
        <topology evidence="1">Single-pass type I membrane protein</topology>
    </subcellularLocation>
</comment>
<evidence type="ECO:0000256" key="1">
    <source>
        <dbReference type="ARBA" id="ARBA00004251"/>
    </source>
</evidence>
<dbReference type="OrthoDB" id="8963084at2759"/>
<dbReference type="Proteomes" id="UP000265120">
    <property type="component" value="Chromosome 10"/>
</dbReference>
<dbReference type="PANTHER" id="PTHR15583">
    <property type="entry name" value="INTERLEUKIN-17 RECEPTOR"/>
    <property type="match status" value="1"/>
</dbReference>
<dbReference type="InterPro" id="IPR038683">
    <property type="entry name" value="IL17RA/B_FnIII-like_1_sf"/>
</dbReference>
<dbReference type="PROSITE" id="PS51534">
    <property type="entry name" value="SEFIR"/>
    <property type="match status" value="1"/>
</dbReference>
<dbReference type="GO" id="GO:0005886">
    <property type="term" value="C:plasma membrane"/>
    <property type="evidence" value="ECO:0007669"/>
    <property type="project" value="UniProtKB-SubCell"/>
</dbReference>
<dbReference type="InterPro" id="IPR013568">
    <property type="entry name" value="SEFIR_dom"/>
</dbReference>
<feature type="chain" id="PRO_5044596961" evidence="10">
    <location>
        <begin position="20"/>
        <end position="416"/>
    </location>
</feature>
<keyword evidence="5 9" id="KW-1133">Transmembrane helix</keyword>
<dbReference type="CTD" id="55540"/>
<dbReference type="Gene3D" id="2.60.40.2160">
    <property type="entry name" value="Interleukin-17 receptor A/B, fibronectin-III-like domain 1"/>
    <property type="match status" value="1"/>
</dbReference>
<dbReference type="GO" id="GO:0030368">
    <property type="term" value="F:interleukin-17 receptor activity"/>
    <property type="evidence" value="ECO:0007669"/>
    <property type="project" value="InterPro"/>
</dbReference>
<feature type="domain" description="SEFIR" evidence="11">
    <location>
        <begin position="215"/>
        <end position="281"/>
    </location>
</feature>
<keyword evidence="13" id="KW-1185">Reference proteome</keyword>
<evidence type="ECO:0000256" key="2">
    <source>
        <dbReference type="ARBA" id="ARBA00022475"/>
    </source>
</evidence>
<keyword evidence="2" id="KW-1003">Cell membrane</keyword>
<feature type="signal peptide" evidence="10">
    <location>
        <begin position="1"/>
        <end position="19"/>
    </location>
</feature>
<accession>A0A3P8V3M2</accession>
<keyword evidence="3 9" id="KW-0812">Transmembrane</keyword>
<dbReference type="Pfam" id="PF08357">
    <property type="entry name" value="SEFIR"/>
    <property type="match status" value="1"/>
</dbReference>
<keyword evidence="6 9" id="KW-0472">Membrane</keyword>
<evidence type="ECO:0000313" key="13">
    <source>
        <dbReference type="Proteomes" id="UP000265120"/>
    </source>
</evidence>
<reference evidence="12 13" key="1">
    <citation type="journal article" date="2014" name="Nat. Genet.">
        <title>Whole-genome sequence of a flatfish provides insights into ZW sex chromosome evolution and adaptation to a benthic lifestyle.</title>
        <authorList>
            <person name="Chen S."/>
            <person name="Zhang G."/>
            <person name="Shao C."/>
            <person name="Huang Q."/>
            <person name="Liu G."/>
            <person name="Zhang P."/>
            <person name="Song W."/>
            <person name="An N."/>
            <person name="Chalopin D."/>
            <person name="Volff J.N."/>
            <person name="Hong Y."/>
            <person name="Li Q."/>
            <person name="Sha Z."/>
            <person name="Zhou H."/>
            <person name="Xie M."/>
            <person name="Yu Q."/>
            <person name="Liu Y."/>
            <person name="Xiang H."/>
            <person name="Wang N."/>
            <person name="Wu K."/>
            <person name="Yang C."/>
            <person name="Zhou Q."/>
            <person name="Liao X."/>
            <person name="Yang L."/>
            <person name="Hu Q."/>
            <person name="Zhang J."/>
            <person name="Meng L."/>
            <person name="Jin L."/>
            <person name="Tian Y."/>
            <person name="Lian J."/>
            <person name="Yang J."/>
            <person name="Miao G."/>
            <person name="Liu S."/>
            <person name="Liang Z."/>
            <person name="Yan F."/>
            <person name="Li Y."/>
            <person name="Sun B."/>
            <person name="Zhang H."/>
            <person name="Zhang J."/>
            <person name="Zhu Y."/>
            <person name="Du M."/>
            <person name="Zhao Y."/>
            <person name="Schartl M."/>
            <person name="Tang Q."/>
            <person name="Wang J."/>
        </authorList>
    </citation>
    <scope>NUCLEOTIDE SEQUENCE</scope>
</reference>
<keyword evidence="7" id="KW-0675">Receptor</keyword>
<protein>
    <submittedName>
        <fullName evidence="12">Interleukin 17 receptor B</fullName>
    </submittedName>
</protein>
<dbReference type="GeneID" id="103384978"/>
<dbReference type="PANTHER" id="PTHR15583:SF11">
    <property type="entry name" value="INTERLEUKIN-17 RECEPTOR B"/>
    <property type="match status" value="1"/>
</dbReference>
<dbReference type="STRING" id="244447.ENSCSEP00000008714"/>
<dbReference type="RefSeq" id="XP_008316933.1">
    <property type="nucleotide sequence ID" value="XM_008318711.3"/>
</dbReference>
<dbReference type="Gene3D" id="3.40.50.11530">
    <property type="match status" value="1"/>
</dbReference>
<evidence type="ECO:0000256" key="8">
    <source>
        <dbReference type="ARBA" id="ARBA00023180"/>
    </source>
</evidence>
<keyword evidence="8" id="KW-0325">Glycoprotein</keyword>
<proteinExistence type="predicted"/>
<feature type="transmembrane region" description="Helical" evidence="9">
    <location>
        <begin position="169"/>
        <end position="192"/>
    </location>
</feature>
<name>A0A3P8V3M2_CYNSE</name>
<dbReference type="Ensembl" id="ENSCSET00000008806.1">
    <property type="protein sequence ID" value="ENSCSEP00000008714.1"/>
    <property type="gene ID" value="ENSCSEG00000005563.1"/>
</dbReference>
<keyword evidence="4 10" id="KW-0732">Signal</keyword>
<dbReference type="Ensembl" id="ENSCSET00000008800.1">
    <property type="protein sequence ID" value="ENSCSEP00000008708.1"/>
    <property type="gene ID" value="ENSCSEG00000005563.1"/>
</dbReference>